<dbReference type="InterPro" id="IPR000618">
    <property type="entry name" value="Insect_cuticle"/>
</dbReference>
<evidence type="ECO:0000256" key="3">
    <source>
        <dbReference type="PROSITE-ProRule" id="PRU00497"/>
    </source>
</evidence>
<dbReference type="EMBL" id="CAJQZP010001342">
    <property type="protein sequence ID" value="CAG5040075.1"/>
    <property type="molecule type" value="Genomic_DNA"/>
</dbReference>
<evidence type="ECO:0000256" key="4">
    <source>
        <dbReference type="SAM" id="MobiDB-lite"/>
    </source>
</evidence>
<protein>
    <submittedName>
        <fullName evidence="5">(apollo) hypothetical protein</fullName>
    </submittedName>
</protein>
<dbReference type="PANTHER" id="PTHR10380">
    <property type="entry name" value="CUTICLE PROTEIN"/>
    <property type="match status" value="1"/>
</dbReference>
<sequence>MAAQTPTPSHAGVNIYNKMIEQKKFTFIVCLTICMLQVKCADKYTDENRPYEFGFTIDGEQHRHEKKDENGIIMGEFGFITADGVYHVTVYATDENGGFKILSMKNIRVKPYPTARTGAEKGRSLQFPPSQQVSTNAAAPVLNTSRQESQKPGPASLAKSCSHCSIPTTTTTTQAPFISNSGIKPAISQEPQQNVFGSPHGISQQFGNEQNYPLKQDAELSQNYPQLDQNSGGKYPQQSQQGSSNNGHNYQAITGVAPQNKEQHNYSQQGDNLELTNPQSLISNQYQGQTLKSGINRNPKSYDEQSQQQLRQQHQQQYFTENTATNSFESTQENSLPKKPLLISAQMQIVDKNTDIYYKRPGEKEGLPEGLTKDDMTQLLYTFNYTVGFHGHFEEGYTNGAKQGYYYVTGRNGIRTRIDYVADEHGFRPKITQEVLDLLSDDVPKPETEKDAKYGLKGYEFKWLYYPLDSNHA</sequence>
<accession>A0A8S3XZL4</accession>
<name>A0A8S3XZL4_PARAO</name>
<dbReference type="InterPro" id="IPR050468">
    <property type="entry name" value="Cuticle_Struct_Prot"/>
</dbReference>
<dbReference type="PROSITE" id="PS00233">
    <property type="entry name" value="CHIT_BIND_RR_1"/>
    <property type="match status" value="1"/>
</dbReference>
<dbReference type="PANTHER" id="PTHR10380:SF119">
    <property type="entry name" value="PROTEIN LETHAL(3)MALIGNANT BLOOD NEOPLASM 1"/>
    <property type="match status" value="1"/>
</dbReference>
<dbReference type="GO" id="GO:0062129">
    <property type="term" value="C:chitin-based extracellular matrix"/>
    <property type="evidence" value="ECO:0007669"/>
    <property type="project" value="TreeGrafter"/>
</dbReference>
<keyword evidence="2" id="KW-0732">Signal</keyword>
<feature type="compositionally biased region" description="Low complexity" evidence="4">
    <location>
        <begin position="237"/>
        <end position="247"/>
    </location>
</feature>
<evidence type="ECO:0000256" key="1">
    <source>
        <dbReference type="ARBA" id="ARBA00022460"/>
    </source>
</evidence>
<feature type="compositionally biased region" description="Polar residues" evidence="4">
    <location>
        <begin position="127"/>
        <end position="137"/>
    </location>
</feature>
<feature type="region of interest" description="Disordered" evidence="4">
    <location>
        <begin position="291"/>
        <end position="314"/>
    </location>
</feature>
<dbReference type="Proteomes" id="UP000691718">
    <property type="component" value="Unassembled WGS sequence"/>
</dbReference>
<gene>
    <name evidence="5" type="ORF">PAPOLLO_LOCUS21800</name>
</gene>
<keyword evidence="6" id="KW-1185">Reference proteome</keyword>
<comment type="caution">
    <text evidence="5">The sequence shown here is derived from an EMBL/GenBank/DDBJ whole genome shotgun (WGS) entry which is preliminary data.</text>
</comment>
<evidence type="ECO:0000313" key="5">
    <source>
        <dbReference type="EMBL" id="CAG5040075.1"/>
    </source>
</evidence>
<dbReference type="AlphaFoldDB" id="A0A8S3XZL4"/>
<dbReference type="PROSITE" id="PS51155">
    <property type="entry name" value="CHIT_BIND_RR_2"/>
    <property type="match status" value="2"/>
</dbReference>
<evidence type="ECO:0000256" key="2">
    <source>
        <dbReference type="ARBA" id="ARBA00022729"/>
    </source>
</evidence>
<dbReference type="Pfam" id="PF00379">
    <property type="entry name" value="Chitin_bind_4"/>
    <property type="match status" value="2"/>
</dbReference>
<feature type="region of interest" description="Disordered" evidence="4">
    <location>
        <begin position="224"/>
        <end position="251"/>
    </location>
</feature>
<feature type="region of interest" description="Disordered" evidence="4">
    <location>
        <begin position="117"/>
        <end position="137"/>
    </location>
</feature>
<reference evidence="5" key="1">
    <citation type="submission" date="2021-04" db="EMBL/GenBank/DDBJ databases">
        <authorList>
            <person name="Tunstrom K."/>
        </authorList>
    </citation>
    <scope>NUCLEOTIDE SEQUENCE</scope>
</reference>
<evidence type="ECO:0000313" key="6">
    <source>
        <dbReference type="Proteomes" id="UP000691718"/>
    </source>
</evidence>
<keyword evidence="1 3" id="KW-0193">Cuticle</keyword>
<dbReference type="OrthoDB" id="6362401at2759"/>
<feature type="compositionally biased region" description="Low complexity" evidence="4">
    <location>
        <begin position="305"/>
        <end position="314"/>
    </location>
</feature>
<dbReference type="InterPro" id="IPR031311">
    <property type="entry name" value="CHIT_BIND_RR_consensus"/>
</dbReference>
<organism evidence="5 6">
    <name type="scientific">Parnassius apollo</name>
    <name type="common">Apollo butterfly</name>
    <name type="synonym">Papilio apollo</name>
    <dbReference type="NCBI Taxonomy" id="110799"/>
    <lineage>
        <taxon>Eukaryota</taxon>
        <taxon>Metazoa</taxon>
        <taxon>Ecdysozoa</taxon>
        <taxon>Arthropoda</taxon>
        <taxon>Hexapoda</taxon>
        <taxon>Insecta</taxon>
        <taxon>Pterygota</taxon>
        <taxon>Neoptera</taxon>
        <taxon>Endopterygota</taxon>
        <taxon>Lepidoptera</taxon>
        <taxon>Glossata</taxon>
        <taxon>Ditrysia</taxon>
        <taxon>Papilionoidea</taxon>
        <taxon>Papilionidae</taxon>
        <taxon>Parnassiinae</taxon>
        <taxon>Parnassini</taxon>
        <taxon>Parnassius</taxon>
        <taxon>Parnassius</taxon>
    </lineage>
</organism>
<dbReference type="GO" id="GO:0008010">
    <property type="term" value="F:structural constituent of chitin-based larval cuticle"/>
    <property type="evidence" value="ECO:0007669"/>
    <property type="project" value="TreeGrafter"/>
</dbReference>
<proteinExistence type="predicted"/>